<dbReference type="Proteomes" id="UP000555103">
    <property type="component" value="Unassembled WGS sequence"/>
</dbReference>
<dbReference type="EMBL" id="JACIEP010000025">
    <property type="protein sequence ID" value="MBB4038226.1"/>
    <property type="molecule type" value="Genomic_DNA"/>
</dbReference>
<dbReference type="RefSeq" id="WP_183309028.1">
    <property type="nucleotide sequence ID" value="NZ_JACIEP010000025.1"/>
</dbReference>
<accession>A0A840CS36</accession>
<proteinExistence type="predicted"/>
<gene>
    <name evidence="1" type="ORF">GGR21_004158</name>
</gene>
<sequence length="70" mass="7853">MKPNYFNSVGSLESHTQNFPCNSFAINPQPRTCGCGTVRIAYEVTNRQDNDILEILVVCPHCANNPKKQQ</sequence>
<reference evidence="1 2" key="1">
    <citation type="submission" date="2020-08" db="EMBL/GenBank/DDBJ databases">
        <title>Genomic Encyclopedia of Type Strains, Phase IV (KMG-IV): sequencing the most valuable type-strain genomes for metagenomic binning, comparative biology and taxonomic classification.</title>
        <authorList>
            <person name="Goeker M."/>
        </authorList>
    </citation>
    <scope>NUCLEOTIDE SEQUENCE [LARGE SCALE GENOMIC DNA]</scope>
    <source>
        <strain evidence="1 2">DSM 104969</strain>
    </source>
</reference>
<evidence type="ECO:0000313" key="2">
    <source>
        <dbReference type="Proteomes" id="UP000555103"/>
    </source>
</evidence>
<dbReference type="AlphaFoldDB" id="A0A840CS36"/>
<name>A0A840CS36_9BACT</name>
<evidence type="ECO:0000313" key="1">
    <source>
        <dbReference type="EMBL" id="MBB4038226.1"/>
    </source>
</evidence>
<organism evidence="1 2">
    <name type="scientific">Dysgonomonas hofstadii</name>
    <dbReference type="NCBI Taxonomy" id="637886"/>
    <lineage>
        <taxon>Bacteria</taxon>
        <taxon>Pseudomonadati</taxon>
        <taxon>Bacteroidota</taxon>
        <taxon>Bacteroidia</taxon>
        <taxon>Bacteroidales</taxon>
        <taxon>Dysgonomonadaceae</taxon>
        <taxon>Dysgonomonas</taxon>
    </lineage>
</organism>
<comment type="caution">
    <text evidence="1">The sequence shown here is derived from an EMBL/GenBank/DDBJ whole genome shotgun (WGS) entry which is preliminary data.</text>
</comment>
<keyword evidence="2" id="KW-1185">Reference proteome</keyword>
<protein>
    <submittedName>
        <fullName evidence="1">Uncharacterized protein</fullName>
    </submittedName>
</protein>